<dbReference type="InterPro" id="IPR000644">
    <property type="entry name" value="CBS_dom"/>
</dbReference>
<feature type="region of interest" description="Disordered" evidence="4">
    <location>
        <begin position="349"/>
        <end position="370"/>
    </location>
</feature>
<dbReference type="CDD" id="cd02205">
    <property type="entry name" value="CBS_pair_SF"/>
    <property type="match status" value="3"/>
</dbReference>
<gene>
    <name evidence="6" type="ORF">CYY_002718</name>
</gene>
<dbReference type="AlphaFoldDB" id="A0A8J4V6L8"/>
<dbReference type="OrthoDB" id="449052at2759"/>
<keyword evidence="1" id="KW-0677">Repeat</keyword>
<comment type="caution">
    <text evidence="6">The sequence shown here is derived from an EMBL/GenBank/DDBJ whole genome shotgun (WGS) entry which is preliminary data.</text>
</comment>
<evidence type="ECO:0000256" key="3">
    <source>
        <dbReference type="PROSITE-ProRule" id="PRU00703"/>
    </source>
</evidence>
<reference evidence="6" key="1">
    <citation type="submission" date="2020-01" db="EMBL/GenBank/DDBJ databases">
        <title>Development of genomics and gene disruption for Polysphondylium violaceum indicates a role for the polyketide synthase stlB in stalk morphogenesis.</title>
        <authorList>
            <person name="Narita B."/>
            <person name="Kawabe Y."/>
            <person name="Kin K."/>
            <person name="Saito T."/>
            <person name="Gibbs R."/>
            <person name="Kuspa A."/>
            <person name="Muzny D."/>
            <person name="Queller D."/>
            <person name="Richards S."/>
            <person name="Strassman J."/>
            <person name="Sucgang R."/>
            <person name="Worley K."/>
            <person name="Schaap P."/>
        </authorList>
    </citation>
    <scope>NUCLEOTIDE SEQUENCE</scope>
    <source>
        <strain evidence="6">QSvi11</strain>
    </source>
</reference>
<evidence type="ECO:0000256" key="1">
    <source>
        <dbReference type="ARBA" id="ARBA00022737"/>
    </source>
</evidence>
<dbReference type="Pfam" id="PF00571">
    <property type="entry name" value="CBS"/>
    <property type="match status" value="3"/>
</dbReference>
<protein>
    <recommendedName>
        <fullName evidence="5">CBS domain-containing protein</fullName>
    </recommendedName>
</protein>
<feature type="domain" description="CBS" evidence="5">
    <location>
        <begin position="260"/>
        <end position="319"/>
    </location>
</feature>
<dbReference type="SUPFAM" id="SSF54631">
    <property type="entry name" value="CBS-domain pair"/>
    <property type="match status" value="2"/>
</dbReference>
<feature type="domain" description="CBS" evidence="5">
    <location>
        <begin position="118"/>
        <end position="176"/>
    </location>
</feature>
<dbReference type="EMBL" id="AJWJ01000078">
    <property type="protein sequence ID" value="KAF2075962.1"/>
    <property type="molecule type" value="Genomic_DNA"/>
</dbReference>
<keyword evidence="7" id="KW-1185">Reference proteome</keyword>
<accession>A0A8J4V6L8</accession>
<evidence type="ECO:0000256" key="2">
    <source>
        <dbReference type="ARBA" id="ARBA00023122"/>
    </source>
</evidence>
<evidence type="ECO:0000259" key="5">
    <source>
        <dbReference type="PROSITE" id="PS51371"/>
    </source>
</evidence>
<organism evidence="6 7">
    <name type="scientific">Polysphondylium violaceum</name>
    <dbReference type="NCBI Taxonomy" id="133409"/>
    <lineage>
        <taxon>Eukaryota</taxon>
        <taxon>Amoebozoa</taxon>
        <taxon>Evosea</taxon>
        <taxon>Eumycetozoa</taxon>
        <taxon>Dictyostelia</taxon>
        <taxon>Dictyosteliales</taxon>
        <taxon>Dictyosteliaceae</taxon>
        <taxon>Polysphondylium</taxon>
    </lineage>
</organism>
<dbReference type="PANTHER" id="PTHR13780:SF164">
    <property type="entry name" value="CBS DOMAIN-CONTAINING PROTEIN"/>
    <property type="match status" value="1"/>
</dbReference>
<dbReference type="Proteomes" id="UP000695562">
    <property type="component" value="Unassembled WGS sequence"/>
</dbReference>
<keyword evidence="2 3" id="KW-0129">CBS domain</keyword>
<dbReference type="InterPro" id="IPR046342">
    <property type="entry name" value="CBS_dom_sf"/>
</dbReference>
<proteinExistence type="predicted"/>
<dbReference type="PROSITE" id="PS51371">
    <property type="entry name" value="CBS"/>
    <property type="match status" value="3"/>
</dbReference>
<dbReference type="SMART" id="SM00116">
    <property type="entry name" value="CBS"/>
    <property type="match status" value="3"/>
</dbReference>
<feature type="domain" description="CBS" evidence="5">
    <location>
        <begin position="25"/>
        <end position="83"/>
    </location>
</feature>
<sequence length="395" mass="44927">MEKFLNSHLISEMLDTQTDYWKKKKEKSLITLEEDAPVSEALKLLSSNFILSLPIKEKGRDDYLGFIDMNDILHSIIKLFLEKYPQQDRNKHWEFLLSEDNHNGKDFIDQQISSLINQSKLDNFIPVDENGTLFQLIDEVFSLGIHRVIAVDESATVKGLISQTDILKYILENLKEIGIPEFDKPVRDLGIIDKDIIFTNEKTLTIQTYYIMLEKNAPCIGLTNDKGEFIGNLSITDLRGLAPPSFRTLLYPSVEFWNLHSKKKKCKVSTDTSLRDVLNLLYTNRLHRLWVVDEGKHQKCYGVISLSNIMRYFSRYHDKKAPSFLSKSTSSCATSRLKSSTNKFSPLITYTSPTTNSPSPPALNLDEAGEPAAIIKEVKTQSKVQSTPTITPASQ</sequence>
<name>A0A8J4V6L8_9MYCE</name>
<dbReference type="InterPro" id="IPR050511">
    <property type="entry name" value="AMPK_gamma/SDS23_families"/>
</dbReference>
<evidence type="ECO:0000313" key="6">
    <source>
        <dbReference type="EMBL" id="KAF2075962.1"/>
    </source>
</evidence>
<dbReference type="PANTHER" id="PTHR13780">
    <property type="entry name" value="AMP-ACTIVATED PROTEIN KINASE, GAMMA REGULATORY SUBUNIT"/>
    <property type="match status" value="1"/>
</dbReference>
<evidence type="ECO:0000313" key="7">
    <source>
        <dbReference type="Proteomes" id="UP000695562"/>
    </source>
</evidence>
<evidence type="ECO:0000256" key="4">
    <source>
        <dbReference type="SAM" id="MobiDB-lite"/>
    </source>
</evidence>
<dbReference type="Gene3D" id="3.10.580.10">
    <property type="entry name" value="CBS-domain"/>
    <property type="match status" value="2"/>
</dbReference>